<keyword evidence="2" id="KW-1185">Reference proteome</keyword>
<accession>A0ACB7VUL3</accession>
<dbReference type="Proteomes" id="UP000827976">
    <property type="component" value="Chromosome 6"/>
</dbReference>
<evidence type="ECO:0000313" key="1">
    <source>
        <dbReference type="EMBL" id="KAH7678586.1"/>
    </source>
</evidence>
<dbReference type="EMBL" id="CM037016">
    <property type="protein sequence ID" value="KAH7678586.1"/>
    <property type="molecule type" value="Genomic_DNA"/>
</dbReference>
<protein>
    <submittedName>
        <fullName evidence="1">Uncharacterized protein</fullName>
    </submittedName>
</protein>
<reference evidence="2" key="1">
    <citation type="journal article" date="2022" name="Nat. Commun.">
        <title>Chromosome evolution and the genetic basis of agronomically important traits in greater yam.</title>
        <authorList>
            <person name="Bredeson J.V."/>
            <person name="Lyons J.B."/>
            <person name="Oniyinde I.O."/>
            <person name="Okereke N.R."/>
            <person name="Kolade O."/>
            <person name="Nnabue I."/>
            <person name="Nwadili C.O."/>
            <person name="Hribova E."/>
            <person name="Parker M."/>
            <person name="Nwogha J."/>
            <person name="Shu S."/>
            <person name="Carlson J."/>
            <person name="Kariba R."/>
            <person name="Muthemba S."/>
            <person name="Knop K."/>
            <person name="Barton G.J."/>
            <person name="Sherwood A.V."/>
            <person name="Lopez-Montes A."/>
            <person name="Asiedu R."/>
            <person name="Jamnadass R."/>
            <person name="Muchugi A."/>
            <person name="Goodstein D."/>
            <person name="Egesi C.N."/>
            <person name="Featherston J."/>
            <person name="Asfaw A."/>
            <person name="Simpson G.G."/>
            <person name="Dolezel J."/>
            <person name="Hendre P.S."/>
            <person name="Van Deynze A."/>
            <person name="Kumar P.L."/>
            <person name="Obidiegwu J.E."/>
            <person name="Bhattacharjee R."/>
            <person name="Rokhsar D.S."/>
        </authorList>
    </citation>
    <scope>NUCLEOTIDE SEQUENCE [LARGE SCALE GENOMIC DNA]</scope>
    <source>
        <strain evidence="2">cv. TDa95/00328</strain>
    </source>
</reference>
<evidence type="ECO:0000313" key="2">
    <source>
        <dbReference type="Proteomes" id="UP000827976"/>
    </source>
</evidence>
<sequence length="339" mass="39967">MALSIHWYTILCFALIAGAFVGAFWVIWVYEFCRKNENRETEYESLFLDAWDRDRDRDGDVIGVRSGELWLSCWRGVSPAWLLMLRFIFPLVMISIILWDMQTYDWTIMVYYTEWTFTLVIIYFVIGACISAHGCWIYSKYHHPDNEETNGFLNGNVEEHSSVTLTYRTKQNRNMTKLQKYLEQEDKDQRAGFWGYAMQVIYQTSAGAVVLTDVVFWGLLVPLLSEHFKVNLIMASMHSVNAIFLLIDTALNSMSFPWFRMAYFVLWSCAYVSFQWILHACGFTWWPYPFLELDTPWAPLWYLCMALVHIPCYGFFVLVVKAKNSFFSKFFPNAYIRSD</sequence>
<gene>
    <name evidence="1" type="ORF">IHE45_06G006100</name>
</gene>
<organism evidence="1 2">
    <name type="scientific">Dioscorea alata</name>
    <name type="common">Purple yam</name>
    <dbReference type="NCBI Taxonomy" id="55571"/>
    <lineage>
        <taxon>Eukaryota</taxon>
        <taxon>Viridiplantae</taxon>
        <taxon>Streptophyta</taxon>
        <taxon>Embryophyta</taxon>
        <taxon>Tracheophyta</taxon>
        <taxon>Spermatophyta</taxon>
        <taxon>Magnoliopsida</taxon>
        <taxon>Liliopsida</taxon>
        <taxon>Dioscoreales</taxon>
        <taxon>Dioscoreaceae</taxon>
        <taxon>Dioscorea</taxon>
    </lineage>
</organism>
<comment type="caution">
    <text evidence="1">The sequence shown here is derived from an EMBL/GenBank/DDBJ whole genome shotgun (WGS) entry which is preliminary data.</text>
</comment>
<proteinExistence type="predicted"/>
<name>A0ACB7VUL3_DIOAL</name>